<evidence type="ECO:0000256" key="8">
    <source>
        <dbReference type="ARBA" id="ARBA00023002"/>
    </source>
</evidence>
<comment type="subcellular location">
    <subcellularLocation>
        <location evidence="2">Membrane</location>
    </subcellularLocation>
</comment>
<dbReference type="PRINTS" id="PR00465">
    <property type="entry name" value="EP450IV"/>
</dbReference>
<dbReference type="Proteomes" id="UP000703269">
    <property type="component" value="Unassembled WGS sequence"/>
</dbReference>
<keyword evidence="16" id="KW-1185">Reference proteome</keyword>
<organism evidence="15 16">
    <name type="scientific">Phanerochaete sordida</name>
    <dbReference type="NCBI Taxonomy" id="48140"/>
    <lineage>
        <taxon>Eukaryota</taxon>
        <taxon>Fungi</taxon>
        <taxon>Dikarya</taxon>
        <taxon>Basidiomycota</taxon>
        <taxon>Agaricomycotina</taxon>
        <taxon>Agaricomycetes</taxon>
        <taxon>Polyporales</taxon>
        <taxon>Phanerochaetaceae</taxon>
        <taxon>Phanerochaete</taxon>
    </lineage>
</organism>
<dbReference type="GO" id="GO:0016020">
    <property type="term" value="C:membrane"/>
    <property type="evidence" value="ECO:0007669"/>
    <property type="project" value="UniProtKB-SubCell"/>
</dbReference>
<comment type="similarity">
    <text evidence="3 13">Belongs to the cytochrome P450 family.</text>
</comment>
<dbReference type="InterPro" id="IPR001128">
    <property type="entry name" value="Cyt_P450"/>
</dbReference>
<evidence type="ECO:0000256" key="11">
    <source>
        <dbReference type="ARBA" id="ARBA00023136"/>
    </source>
</evidence>
<dbReference type="GO" id="GO:0004497">
    <property type="term" value="F:monooxygenase activity"/>
    <property type="evidence" value="ECO:0007669"/>
    <property type="project" value="UniProtKB-KW"/>
</dbReference>
<dbReference type="CDD" id="cd11041">
    <property type="entry name" value="CYP503A1-like"/>
    <property type="match status" value="1"/>
</dbReference>
<reference evidence="15 16" key="1">
    <citation type="submission" date="2021-08" db="EMBL/GenBank/DDBJ databases">
        <title>Draft Genome Sequence of Phanerochaete sordida strain YK-624.</title>
        <authorList>
            <person name="Mori T."/>
            <person name="Dohra H."/>
            <person name="Suzuki T."/>
            <person name="Kawagishi H."/>
            <person name="Hirai H."/>
        </authorList>
    </citation>
    <scope>NUCLEOTIDE SEQUENCE [LARGE SCALE GENOMIC DNA]</scope>
    <source>
        <strain evidence="15 16">YK-624</strain>
    </source>
</reference>
<keyword evidence="14" id="KW-0732">Signal</keyword>
<dbReference type="GO" id="GO:0020037">
    <property type="term" value="F:heme binding"/>
    <property type="evidence" value="ECO:0007669"/>
    <property type="project" value="InterPro"/>
</dbReference>
<keyword evidence="10 13" id="KW-0503">Monooxygenase</keyword>
<dbReference type="InterPro" id="IPR017972">
    <property type="entry name" value="Cyt_P450_CS"/>
</dbReference>
<dbReference type="GO" id="GO:0005506">
    <property type="term" value="F:iron ion binding"/>
    <property type="evidence" value="ECO:0007669"/>
    <property type="project" value="InterPro"/>
</dbReference>
<dbReference type="EMBL" id="BPQB01000006">
    <property type="protein sequence ID" value="GJE87319.1"/>
    <property type="molecule type" value="Genomic_DNA"/>
</dbReference>
<evidence type="ECO:0000256" key="4">
    <source>
        <dbReference type="ARBA" id="ARBA00022617"/>
    </source>
</evidence>
<evidence type="ECO:0000313" key="15">
    <source>
        <dbReference type="EMBL" id="GJE87319.1"/>
    </source>
</evidence>
<evidence type="ECO:0000256" key="7">
    <source>
        <dbReference type="ARBA" id="ARBA00022989"/>
    </source>
</evidence>
<dbReference type="PANTHER" id="PTHR46206:SF5">
    <property type="entry name" value="P450, PUTATIVE (EUROFUNG)-RELATED"/>
    <property type="match status" value="1"/>
</dbReference>
<evidence type="ECO:0000256" key="9">
    <source>
        <dbReference type="ARBA" id="ARBA00023004"/>
    </source>
</evidence>
<evidence type="ECO:0000256" key="1">
    <source>
        <dbReference type="ARBA" id="ARBA00001971"/>
    </source>
</evidence>
<feature type="chain" id="PRO_5040313697" evidence="14">
    <location>
        <begin position="20"/>
        <end position="517"/>
    </location>
</feature>
<keyword evidence="5" id="KW-0812">Transmembrane</keyword>
<evidence type="ECO:0000256" key="5">
    <source>
        <dbReference type="ARBA" id="ARBA00022692"/>
    </source>
</evidence>
<protein>
    <submittedName>
        <fullName evidence="15">Cytochrome P450</fullName>
    </submittedName>
</protein>
<evidence type="ECO:0000256" key="14">
    <source>
        <dbReference type="SAM" id="SignalP"/>
    </source>
</evidence>
<evidence type="ECO:0000256" key="3">
    <source>
        <dbReference type="ARBA" id="ARBA00010617"/>
    </source>
</evidence>
<dbReference type="SUPFAM" id="SSF48264">
    <property type="entry name" value="Cytochrome P450"/>
    <property type="match status" value="1"/>
</dbReference>
<comment type="cofactor">
    <cofactor evidence="1 12">
        <name>heme</name>
        <dbReference type="ChEBI" id="CHEBI:30413"/>
    </cofactor>
</comment>
<keyword evidence="7" id="KW-1133">Transmembrane helix</keyword>
<name>A0A9P3G497_9APHY</name>
<evidence type="ECO:0000256" key="12">
    <source>
        <dbReference type="PIRSR" id="PIRSR602403-1"/>
    </source>
</evidence>
<dbReference type="GO" id="GO:0016705">
    <property type="term" value="F:oxidoreductase activity, acting on paired donors, with incorporation or reduction of molecular oxygen"/>
    <property type="evidence" value="ECO:0007669"/>
    <property type="project" value="InterPro"/>
</dbReference>
<proteinExistence type="inferred from homology"/>
<comment type="caution">
    <text evidence="15">The sequence shown here is derived from an EMBL/GenBank/DDBJ whole genome shotgun (WGS) entry which is preliminary data.</text>
</comment>
<evidence type="ECO:0000313" key="16">
    <source>
        <dbReference type="Proteomes" id="UP000703269"/>
    </source>
</evidence>
<dbReference type="PANTHER" id="PTHR46206">
    <property type="entry name" value="CYTOCHROME P450"/>
    <property type="match status" value="1"/>
</dbReference>
<keyword evidence="4 12" id="KW-0349">Heme</keyword>
<keyword evidence="9 12" id="KW-0408">Iron</keyword>
<accession>A0A9P3G497</accession>
<dbReference type="Gene3D" id="1.10.630.10">
    <property type="entry name" value="Cytochrome P450"/>
    <property type="match status" value="1"/>
</dbReference>
<feature type="signal peptide" evidence="14">
    <location>
        <begin position="1"/>
        <end position="19"/>
    </location>
</feature>
<keyword evidence="11" id="KW-0472">Membrane</keyword>
<dbReference type="Pfam" id="PF00067">
    <property type="entry name" value="p450"/>
    <property type="match status" value="1"/>
</dbReference>
<feature type="binding site" description="axial binding residue" evidence="12">
    <location>
        <position position="462"/>
    </location>
    <ligand>
        <name>heme</name>
        <dbReference type="ChEBI" id="CHEBI:30413"/>
    </ligand>
    <ligandPart>
        <name>Fe</name>
        <dbReference type="ChEBI" id="CHEBI:18248"/>
    </ligandPart>
</feature>
<dbReference type="InterPro" id="IPR036396">
    <property type="entry name" value="Cyt_P450_sf"/>
</dbReference>
<evidence type="ECO:0000256" key="2">
    <source>
        <dbReference type="ARBA" id="ARBA00004370"/>
    </source>
</evidence>
<sequence>MYALLGGILCLVVFHQAYTGYQRRRLHAHIPAVGSDNVLSSYFTAMKYWMRANDIIHEGYRKHKGSIFKIPQFTGWLFIASGDELVEELRNADENVLSSAAALVDLLQTDYTIGRSVRENLYHIHVLRTTLNKNLASILPDAIDEIAAAFKDELDAKLGDGEWTPLAVTDLFTRIICRVSNRSFVGLPLCRIPDYCTTVESFAQNVVLGGTFLNCFPDFLRPAVASVVNTTGGNLRKMMHYTGPVVDERKRLIEEHGEDYPGKPVDMLSWIIDNAPHNEHYSTENLVRRVLTVNFVALHSTSLSFVHALYSLAARQQYIMPLREELEQHLGKEPATWTKDSFNPCWKLDSFLKESQRLNGLGAFSLLRKTMRPYTFRDGTWLPEGVIVTASQTASHTDSEHFTNADTFDGFRFFRARERAAQTEAVEYTQEHLEDQGSEDWQYRLTSTSPHYLAFGGGRHVCPGRFYAALELKCMLSFLLLNYDVRMKDAGVRPPDVWIGPTSLPSSSAKVEFRRRT</sequence>
<keyword evidence="6 12" id="KW-0479">Metal-binding</keyword>
<evidence type="ECO:0000256" key="10">
    <source>
        <dbReference type="ARBA" id="ARBA00023033"/>
    </source>
</evidence>
<gene>
    <name evidence="15" type="ORF">PsYK624_034020</name>
</gene>
<dbReference type="OrthoDB" id="1844152at2759"/>
<keyword evidence="8 13" id="KW-0560">Oxidoreductase</keyword>
<evidence type="ECO:0000256" key="6">
    <source>
        <dbReference type="ARBA" id="ARBA00022723"/>
    </source>
</evidence>
<dbReference type="PROSITE" id="PS00086">
    <property type="entry name" value="CYTOCHROME_P450"/>
    <property type="match status" value="1"/>
</dbReference>
<dbReference type="AlphaFoldDB" id="A0A9P3G497"/>
<dbReference type="InterPro" id="IPR002403">
    <property type="entry name" value="Cyt_P450_E_grp-IV"/>
</dbReference>
<evidence type="ECO:0000256" key="13">
    <source>
        <dbReference type="RuleBase" id="RU000461"/>
    </source>
</evidence>